<dbReference type="SUPFAM" id="SSF55874">
    <property type="entry name" value="ATPase domain of HSP90 chaperone/DNA topoisomerase II/histidine kinase"/>
    <property type="match status" value="1"/>
</dbReference>
<feature type="domain" description="PAS" evidence="17">
    <location>
        <begin position="8"/>
        <end position="53"/>
    </location>
</feature>
<evidence type="ECO:0000256" key="16">
    <source>
        <dbReference type="SAM" id="MobiDB-lite"/>
    </source>
</evidence>
<dbReference type="SUPFAM" id="SSF55785">
    <property type="entry name" value="PYP-like sensor domain (PAS domain)"/>
    <property type="match status" value="2"/>
</dbReference>
<evidence type="ECO:0000256" key="10">
    <source>
        <dbReference type="ARBA" id="ARBA00022912"/>
    </source>
</evidence>
<dbReference type="Gene3D" id="3.30.565.10">
    <property type="entry name" value="Histidine kinase-like ATPase, C-terminal domain"/>
    <property type="match status" value="1"/>
</dbReference>
<dbReference type="GO" id="GO:0046872">
    <property type="term" value="F:metal ion binding"/>
    <property type="evidence" value="ECO:0007669"/>
    <property type="project" value="UniProtKB-KW"/>
</dbReference>
<evidence type="ECO:0000256" key="2">
    <source>
        <dbReference type="ARBA" id="ARBA00022553"/>
    </source>
</evidence>
<evidence type="ECO:0000256" key="1">
    <source>
        <dbReference type="ARBA" id="ARBA00013081"/>
    </source>
</evidence>
<organism evidence="18 19">
    <name type="scientific">Streptomyces nanshensis</name>
    <dbReference type="NCBI Taxonomy" id="518642"/>
    <lineage>
        <taxon>Bacteria</taxon>
        <taxon>Bacillati</taxon>
        <taxon>Actinomycetota</taxon>
        <taxon>Actinomycetes</taxon>
        <taxon>Kitasatosporales</taxon>
        <taxon>Streptomycetaceae</taxon>
        <taxon>Streptomyces</taxon>
    </lineage>
</organism>
<dbReference type="InterPro" id="IPR001932">
    <property type="entry name" value="PPM-type_phosphatase-like_dom"/>
</dbReference>
<dbReference type="PROSITE" id="PS50112">
    <property type="entry name" value="PAS"/>
    <property type="match status" value="1"/>
</dbReference>
<evidence type="ECO:0000256" key="6">
    <source>
        <dbReference type="ARBA" id="ARBA00022777"/>
    </source>
</evidence>
<evidence type="ECO:0000259" key="17">
    <source>
        <dbReference type="PROSITE" id="PS50112"/>
    </source>
</evidence>
<comment type="catalytic activity">
    <reaction evidence="12">
        <text>O-phospho-L-seryl-[protein] + H2O = L-seryl-[protein] + phosphate</text>
        <dbReference type="Rhea" id="RHEA:20629"/>
        <dbReference type="Rhea" id="RHEA-COMP:9863"/>
        <dbReference type="Rhea" id="RHEA-COMP:11604"/>
        <dbReference type="ChEBI" id="CHEBI:15377"/>
        <dbReference type="ChEBI" id="CHEBI:29999"/>
        <dbReference type="ChEBI" id="CHEBI:43474"/>
        <dbReference type="ChEBI" id="CHEBI:83421"/>
        <dbReference type="EC" id="3.1.3.16"/>
    </reaction>
</comment>
<evidence type="ECO:0000256" key="14">
    <source>
        <dbReference type="ARBA" id="ARBA00075117"/>
    </source>
</evidence>
<protein>
    <recommendedName>
        <fullName evidence="1">protein-serine/threonine phosphatase</fullName>
        <ecNumber evidence="1">3.1.3.16</ecNumber>
    </recommendedName>
    <alternativeName>
        <fullName evidence="15">Protein-serine/threonine phosphatase</fullName>
    </alternativeName>
    <alternativeName>
        <fullName evidence="14">Serine/threonine-protein kinase</fullName>
    </alternativeName>
</protein>
<dbReference type="RefSeq" id="WP_070015981.1">
    <property type="nucleotide sequence ID" value="NZ_LJGW01000129.1"/>
</dbReference>
<dbReference type="InterPro" id="IPR029016">
    <property type="entry name" value="GAF-like_dom_sf"/>
</dbReference>
<proteinExistence type="predicted"/>
<dbReference type="InterPro" id="IPR052016">
    <property type="entry name" value="Bact_Sigma-Reg"/>
</dbReference>
<dbReference type="Gene3D" id="3.30.450.20">
    <property type="entry name" value="PAS domain"/>
    <property type="match status" value="2"/>
</dbReference>
<dbReference type="FunFam" id="3.60.40.10:FF:000005">
    <property type="entry name" value="Serine/threonine protein phosphatase"/>
    <property type="match status" value="1"/>
</dbReference>
<keyword evidence="6" id="KW-0418">Kinase</keyword>
<dbReference type="AlphaFoldDB" id="A0A1E7L8S6"/>
<dbReference type="InterPro" id="IPR036890">
    <property type="entry name" value="HATPase_C_sf"/>
</dbReference>
<evidence type="ECO:0000256" key="8">
    <source>
        <dbReference type="ARBA" id="ARBA00022840"/>
    </source>
</evidence>
<dbReference type="GO" id="GO:0006355">
    <property type="term" value="P:regulation of DNA-templated transcription"/>
    <property type="evidence" value="ECO:0007669"/>
    <property type="project" value="InterPro"/>
</dbReference>
<dbReference type="FunFam" id="3.30.565.10:FF:000028">
    <property type="entry name" value="PAS sensor protein"/>
    <property type="match status" value="1"/>
</dbReference>
<keyword evidence="3" id="KW-0808">Transferase</keyword>
<dbReference type="Pfam" id="PF00989">
    <property type="entry name" value="PAS"/>
    <property type="match status" value="1"/>
</dbReference>
<evidence type="ECO:0000256" key="5">
    <source>
        <dbReference type="ARBA" id="ARBA00022741"/>
    </source>
</evidence>
<reference evidence="18 19" key="1">
    <citation type="journal article" date="2016" name="Front. Microbiol.">
        <title>Comparative Genomics Analysis of Streptomyces Species Reveals Their Adaptation to the Marine Environment and Their Diversity at the Genomic Level.</title>
        <authorList>
            <person name="Tian X."/>
            <person name="Zhang Z."/>
            <person name="Yang T."/>
            <person name="Chen M."/>
            <person name="Li J."/>
            <person name="Chen F."/>
            <person name="Yang J."/>
            <person name="Li W."/>
            <person name="Zhang B."/>
            <person name="Zhang Z."/>
            <person name="Wu J."/>
            <person name="Zhang C."/>
            <person name="Long L."/>
            <person name="Xiao J."/>
        </authorList>
    </citation>
    <scope>NUCLEOTIDE SEQUENCE [LARGE SCALE GENOMIC DNA]</scope>
    <source>
        <strain evidence="18 19">SCSIO 10429</strain>
    </source>
</reference>
<dbReference type="EC" id="3.1.3.16" evidence="1"/>
<dbReference type="InterPro" id="IPR013767">
    <property type="entry name" value="PAS_fold"/>
</dbReference>
<dbReference type="InterPro" id="IPR003594">
    <property type="entry name" value="HATPase_dom"/>
</dbReference>
<dbReference type="GO" id="GO:0016301">
    <property type="term" value="F:kinase activity"/>
    <property type="evidence" value="ECO:0007669"/>
    <property type="project" value="UniProtKB-KW"/>
</dbReference>
<keyword evidence="10" id="KW-0904">Protein phosphatase</keyword>
<dbReference type="EMBL" id="LJGW01000129">
    <property type="protein sequence ID" value="OEV12596.1"/>
    <property type="molecule type" value="Genomic_DNA"/>
</dbReference>
<dbReference type="Gene3D" id="3.60.40.10">
    <property type="entry name" value="PPM-type phosphatase domain"/>
    <property type="match status" value="1"/>
</dbReference>
<dbReference type="Pfam" id="PF13581">
    <property type="entry name" value="HATPase_c_2"/>
    <property type="match status" value="1"/>
</dbReference>
<dbReference type="NCBIfam" id="TIGR00229">
    <property type="entry name" value="sensory_box"/>
    <property type="match status" value="1"/>
</dbReference>
<dbReference type="Pfam" id="PF07228">
    <property type="entry name" value="SpoIIE"/>
    <property type="match status" value="1"/>
</dbReference>
<keyword evidence="2" id="KW-0597">Phosphoprotein</keyword>
<keyword evidence="7" id="KW-0378">Hydrolase</keyword>
<dbReference type="SUPFAM" id="SSF55781">
    <property type="entry name" value="GAF domain-like"/>
    <property type="match status" value="1"/>
</dbReference>
<evidence type="ECO:0000256" key="15">
    <source>
        <dbReference type="ARBA" id="ARBA00081350"/>
    </source>
</evidence>
<dbReference type="PANTHER" id="PTHR43156">
    <property type="entry name" value="STAGE II SPORULATION PROTEIN E-RELATED"/>
    <property type="match status" value="1"/>
</dbReference>
<dbReference type="PATRIC" id="fig|518642.10.peg.1588"/>
<dbReference type="SMART" id="SM00091">
    <property type="entry name" value="PAS"/>
    <property type="match status" value="2"/>
</dbReference>
<dbReference type="InterPro" id="IPR035965">
    <property type="entry name" value="PAS-like_dom_sf"/>
</dbReference>
<dbReference type="SMART" id="SM00331">
    <property type="entry name" value="PP2C_SIG"/>
    <property type="match status" value="1"/>
</dbReference>
<dbReference type="InterPro" id="IPR003018">
    <property type="entry name" value="GAF"/>
</dbReference>
<keyword evidence="9" id="KW-0460">Magnesium</keyword>
<dbReference type="SMART" id="SM00065">
    <property type="entry name" value="GAF"/>
    <property type="match status" value="1"/>
</dbReference>
<evidence type="ECO:0000256" key="12">
    <source>
        <dbReference type="ARBA" id="ARBA00047761"/>
    </source>
</evidence>
<evidence type="ECO:0000256" key="9">
    <source>
        <dbReference type="ARBA" id="ARBA00022842"/>
    </source>
</evidence>
<evidence type="ECO:0000256" key="11">
    <source>
        <dbReference type="ARBA" id="ARBA00023211"/>
    </source>
</evidence>
<accession>A0A1E7L8S6</accession>
<dbReference type="InterPro" id="IPR000014">
    <property type="entry name" value="PAS"/>
</dbReference>
<keyword evidence="11" id="KW-0464">Manganese</keyword>
<dbReference type="CDD" id="cd00130">
    <property type="entry name" value="PAS"/>
    <property type="match status" value="1"/>
</dbReference>
<evidence type="ECO:0000256" key="3">
    <source>
        <dbReference type="ARBA" id="ARBA00022679"/>
    </source>
</evidence>
<dbReference type="Pfam" id="PF01590">
    <property type="entry name" value="GAF"/>
    <property type="match status" value="1"/>
</dbReference>
<dbReference type="GO" id="GO:0004722">
    <property type="term" value="F:protein serine/threonine phosphatase activity"/>
    <property type="evidence" value="ECO:0007669"/>
    <property type="project" value="UniProtKB-EC"/>
</dbReference>
<dbReference type="InterPro" id="IPR013656">
    <property type="entry name" value="PAS_4"/>
</dbReference>
<keyword evidence="8" id="KW-0067">ATP-binding</keyword>
<gene>
    <name evidence="18" type="ORF">AN218_07530</name>
</gene>
<evidence type="ECO:0000256" key="7">
    <source>
        <dbReference type="ARBA" id="ARBA00022801"/>
    </source>
</evidence>
<keyword evidence="5" id="KW-0547">Nucleotide-binding</keyword>
<sequence>MNAWSDAETIDFRGPLDVTSAATVLLDSESVVIGWSEAAGDLFGYEPREILGRPLATLVVDRTSRDQPLIELLDRSVGPACRSQACIARHRDGHRFDIAMTLCSLAGPEGRPPQIMVAAALEPLRSWEAHQAMLRGLATQSPIGLGIYDTDLRLTWINAKYQTEIDRKVSEYVGKRVNELYDGGSVISEGYPPRLEDVMRNVIETGEPVFGLLYEARPPFDPDHDHVWSCAYYRLMDADGHVLGVCEDALDITDRYRAQQRLALTVRAGVRIGTTLDMVTTAREIAEVVIPAFADGVTVDLVEGVLEGEEPRPPGDAPSLIRVVERVGSPYAPADLPGAPSDVPYPVEYEPDSPQLTSLASRHAVTVDRQSAPGPTDGTENGVHATLAVPLRARGTTMGLVTFMRSANPAPFDNDELALANELATRTALSVDNARRYTRERASALTLQRNLLPRGLPEQSAVDVAHRYLPSDVGLGVGGDWFDVIALSGTRVGLVVGDVVGHGVNAAATMGRLRTTVRALARLDLAPDELLSRLDDLVLQGAEDQEPGAVPRTDEGLGVACLYAVYDPVSRRCTAARAGHPPAASVDPQGDFRLLDIPPGPPLGVGGLPFESMEVELPEGSLLALFTGGLVQDRDRDIDTGVEKLKGVLSDREGTLEELCDRALSELQPDGPATDDAALLLVRTHELGADQVTAWELTAEPSAVSRARTLVMDRLAEWGLDEMAFTTELVVSELVTNAIRHAVGPIYLRLIRDRSLHVEVSDKGHTSPNLRHSATDDEGGRGLFIVAQMVQRWGTRYTTSGKTIWTEQALP</sequence>
<dbReference type="PANTHER" id="PTHR43156:SF2">
    <property type="entry name" value="STAGE II SPORULATION PROTEIN E"/>
    <property type="match status" value="1"/>
</dbReference>
<dbReference type="CDD" id="cd16936">
    <property type="entry name" value="HATPase_RsbW-like"/>
    <property type="match status" value="1"/>
</dbReference>
<comment type="function">
    <text evidence="13">Primarily acts as an independent SigF regulator that is sensitive to the osmosensory signal, mediating the cross talk of PknD with the SigF regulon. Possesses both phosphatase and kinase activities. The kinase domain functions as a classic anti-sigma factor-like kinase to phosphorylate the anti-anti-sigma factor domain at the canonical regulatory site, and the phosphatase domain antagonizes this activity.</text>
</comment>
<dbReference type="GO" id="GO:0005524">
    <property type="term" value="F:ATP binding"/>
    <property type="evidence" value="ECO:0007669"/>
    <property type="project" value="UniProtKB-KW"/>
</dbReference>
<comment type="caution">
    <text evidence="18">The sequence shown here is derived from an EMBL/GenBank/DDBJ whole genome shotgun (WGS) entry which is preliminary data.</text>
</comment>
<feature type="region of interest" description="Disordered" evidence="16">
    <location>
        <begin position="332"/>
        <end position="355"/>
    </location>
</feature>
<evidence type="ECO:0000313" key="19">
    <source>
        <dbReference type="Proteomes" id="UP000176005"/>
    </source>
</evidence>
<dbReference type="Pfam" id="PF08448">
    <property type="entry name" value="PAS_4"/>
    <property type="match status" value="1"/>
</dbReference>
<evidence type="ECO:0000313" key="18">
    <source>
        <dbReference type="EMBL" id="OEV12596.1"/>
    </source>
</evidence>
<dbReference type="Gene3D" id="3.30.450.40">
    <property type="match status" value="1"/>
</dbReference>
<name>A0A1E7L8S6_9ACTN</name>
<keyword evidence="4" id="KW-0479">Metal-binding</keyword>
<dbReference type="InterPro" id="IPR036457">
    <property type="entry name" value="PPM-type-like_dom_sf"/>
</dbReference>
<evidence type="ECO:0000256" key="13">
    <source>
        <dbReference type="ARBA" id="ARBA00056274"/>
    </source>
</evidence>
<evidence type="ECO:0000256" key="4">
    <source>
        <dbReference type="ARBA" id="ARBA00022723"/>
    </source>
</evidence>
<dbReference type="Proteomes" id="UP000176005">
    <property type="component" value="Unassembled WGS sequence"/>
</dbReference>
<keyword evidence="19" id="KW-1185">Reference proteome</keyword>